<evidence type="ECO:0000313" key="2">
    <source>
        <dbReference type="EMBL" id="KAK0613226.1"/>
    </source>
</evidence>
<comment type="caution">
    <text evidence="2">The sequence shown here is derived from an EMBL/GenBank/DDBJ whole genome shotgun (WGS) entry which is preliminary data.</text>
</comment>
<dbReference type="EMBL" id="JAULSU010000006">
    <property type="protein sequence ID" value="KAK0613226.1"/>
    <property type="molecule type" value="Genomic_DNA"/>
</dbReference>
<accession>A0AA39WD67</accession>
<organism evidence="2 3">
    <name type="scientific">Immersiella caudata</name>
    <dbReference type="NCBI Taxonomy" id="314043"/>
    <lineage>
        <taxon>Eukaryota</taxon>
        <taxon>Fungi</taxon>
        <taxon>Dikarya</taxon>
        <taxon>Ascomycota</taxon>
        <taxon>Pezizomycotina</taxon>
        <taxon>Sordariomycetes</taxon>
        <taxon>Sordariomycetidae</taxon>
        <taxon>Sordariales</taxon>
        <taxon>Lasiosphaeriaceae</taxon>
        <taxon>Immersiella</taxon>
    </lineage>
</organism>
<gene>
    <name evidence="2" type="ORF">B0T14DRAFT_275447</name>
</gene>
<feature type="region of interest" description="Disordered" evidence="1">
    <location>
        <begin position="522"/>
        <end position="544"/>
    </location>
</feature>
<keyword evidence="3" id="KW-1185">Reference proteome</keyword>
<proteinExistence type="predicted"/>
<evidence type="ECO:0000313" key="3">
    <source>
        <dbReference type="Proteomes" id="UP001175000"/>
    </source>
</evidence>
<protein>
    <submittedName>
        <fullName evidence="2">Uncharacterized protein</fullName>
    </submittedName>
</protein>
<feature type="region of interest" description="Disordered" evidence="1">
    <location>
        <begin position="592"/>
        <end position="624"/>
    </location>
</feature>
<evidence type="ECO:0000256" key="1">
    <source>
        <dbReference type="SAM" id="MobiDB-lite"/>
    </source>
</evidence>
<reference evidence="2" key="1">
    <citation type="submission" date="2023-06" db="EMBL/GenBank/DDBJ databases">
        <title>Genome-scale phylogeny and comparative genomics of the fungal order Sordariales.</title>
        <authorList>
            <consortium name="Lawrence Berkeley National Laboratory"/>
            <person name="Hensen N."/>
            <person name="Bonometti L."/>
            <person name="Westerberg I."/>
            <person name="Brannstrom I.O."/>
            <person name="Guillou S."/>
            <person name="Cros-Aarteil S."/>
            <person name="Calhoun S."/>
            <person name="Haridas S."/>
            <person name="Kuo A."/>
            <person name="Mondo S."/>
            <person name="Pangilinan J."/>
            <person name="Riley R."/>
            <person name="Labutti K."/>
            <person name="Andreopoulos B."/>
            <person name="Lipzen A."/>
            <person name="Chen C."/>
            <person name="Yanf M."/>
            <person name="Daum C."/>
            <person name="Ng V."/>
            <person name="Clum A."/>
            <person name="Steindorff A."/>
            <person name="Ohm R."/>
            <person name="Martin F."/>
            <person name="Silar P."/>
            <person name="Natvig D."/>
            <person name="Lalanne C."/>
            <person name="Gautier V."/>
            <person name="Ament-Velasquez S.L."/>
            <person name="Kruys A."/>
            <person name="Hutchinson M.I."/>
            <person name="Powell A.J."/>
            <person name="Barry K."/>
            <person name="Miller A.N."/>
            <person name="Grigoriev I.V."/>
            <person name="Debuchy R."/>
            <person name="Gladieux P."/>
            <person name="Thoren M.H."/>
            <person name="Johannesson H."/>
        </authorList>
    </citation>
    <scope>NUCLEOTIDE SEQUENCE</scope>
    <source>
        <strain evidence="2">CBS 606.72</strain>
    </source>
</reference>
<sequence>MTSIGKLNASLVNASPELSLSLAQLNFDFSIIKLEAPLSYHGLGACLSTKRRNIAEYGSPHITARKLAALFEGIIPNTPKLVEAYGTRASEIAEVDAARANLTNRGSSMFDEYKGVDGTSIWAAATSGRAAVPIHLLACMLARVFTPSEAVSIWWDLVTSRRQEIEKGNDHEFVPIASHFASQISVSMEQLAEWDNSARAWIRRGDDVKKRQRVQQILIYNNLDVPVSVKAETYRNVLQGWTEALLGIENLLCGQSQKVQDGSLLLALSSWHLYPDMIVLGEKTVKQEDSLFPPGAKIILGLENSPAHQARGVYWCLSLSHYRFYGEPKETKQTLHLESSRLTIDQLVFVALGSIFSGWTSDPMVKRDCSAACRSFCLLADIIEPLVHGSSWIKHLATAAARFLVSKDATRNLYLSLMTWGMGRGAILLGESANHPLPLFNLTKPENFLPALSSAEHRLSLLRTEAARHFPNASPWQVLIRYDPDAAPEMKSQPAYPVTPFKVQGGTDEVPSVMIVPSEDTAQVPVKHPDATTKSPLDRLKPPPPSKYEYASALPYISTLEDVEDGCPTGVGALYHKRWMSEQRLASWKLAKQMRKPKTSRTVQLDEDPRPLRSSKRRKLSNGAGMPLEAPIIVEPVPKKPGPFSLVSSWAVTQNLFSGQDCAEVFAVISGIETSGDGFTTTWGGQQNDAKATAGDDPPSELRKYVLFMGDRDGAAIFVEENALKEYEQNARLPFWARGTPAKKRVVPISEINKAMEKNLVNPKQLHRALVSFTKDGKSGLWDYFLSLAGLSAACDLYEELDDATISPKITTLPLSGSKWLVDQKFVNNNPLHSIQMKRDQVFACVSYLDSAQDIALHYFKNVMGISSGDSIYVAAALLDDPLELHPRNRVRRIVGNVGKPGLVLLVPPPNPVFRKPKAEDWRICNSRQSYDGKPADWFEGTSLSISFTDWHVAVEVDQRDQSHRTSEAQLHEAVVSVHSRGQWIADVDILDALGKSSASWDHEWYYKHDCAHKEGTRHEPAEEDVRTITTWDEFLDNPEEPVIVLTHGNWKARLAAVALGVRRHDRVVATQGMCWDCWRDLASVGGPEIMKRAVFII</sequence>
<feature type="compositionally biased region" description="Basic and acidic residues" evidence="1">
    <location>
        <begin position="527"/>
        <end position="541"/>
    </location>
</feature>
<dbReference type="Proteomes" id="UP001175000">
    <property type="component" value="Unassembled WGS sequence"/>
</dbReference>
<name>A0AA39WD67_9PEZI</name>
<dbReference type="AlphaFoldDB" id="A0AA39WD67"/>